<evidence type="ECO:0000313" key="3">
    <source>
        <dbReference type="EMBL" id="STO64775.1"/>
    </source>
</evidence>
<protein>
    <submittedName>
        <fullName evidence="3">Protein of uncharacterized function (DUF2681)</fullName>
    </submittedName>
</protein>
<proteinExistence type="predicted"/>
<gene>
    <name evidence="3" type="ORF">NCTC10794_01852</name>
</gene>
<keyword evidence="1" id="KW-0175">Coiled coil</keyword>
<evidence type="ECO:0000313" key="4">
    <source>
        <dbReference type="Proteomes" id="UP000254867"/>
    </source>
</evidence>
<dbReference type="Pfam" id="PF10883">
    <property type="entry name" value="DUF2681"/>
    <property type="match status" value="1"/>
</dbReference>
<organism evidence="3 4">
    <name type="scientific">Haemophilus parahaemolyticus</name>
    <dbReference type="NCBI Taxonomy" id="735"/>
    <lineage>
        <taxon>Bacteria</taxon>
        <taxon>Pseudomonadati</taxon>
        <taxon>Pseudomonadota</taxon>
        <taxon>Gammaproteobacteria</taxon>
        <taxon>Pasteurellales</taxon>
        <taxon>Pasteurellaceae</taxon>
        <taxon>Haemophilus</taxon>
    </lineage>
</organism>
<accession>A0A377I2U7</accession>
<reference evidence="3 4" key="1">
    <citation type="submission" date="2018-06" db="EMBL/GenBank/DDBJ databases">
        <authorList>
            <consortium name="Pathogen Informatics"/>
            <person name="Doyle S."/>
        </authorList>
    </citation>
    <scope>NUCLEOTIDE SEQUENCE [LARGE SCALE GENOMIC DNA]</scope>
    <source>
        <strain evidence="3 4">NCTC10794</strain>
    </source>
</reference>
<evidence type="ECO:0000256" key="2">
    <source>
        <dbReference type="SAM" id="MobiDB-lite"/>
    </source>
</evidence>
<sequence>MSVLSLFGAGALVVLGLAGFATYKIRKAQQEIDRLFKAHEELEEKNRRQAVEIRQKNAEVRNAKTYRQNQESAHRISTSGVDEQLQQHGWFRDSGSDGVQCVRADLSQSCGHSENETSDSGSQPDL</sequence>
<feature type="coiled-coil region" evidence="1">
    <location>
        <begin position="25"/>
        <end position="59"/>
    </location>
</feature>
<dbReference type="InterPro" id="IPR020274">
    <property type="entry name" value="Uncharacterised_HI1496"/>
</dbReference>
<evidence type="ECO:0000256" key="1">
    <source>
        <dbReference type="SAM" id="Coils"/>
    </source>
</evidence>
<name>A0A377I2U7_HAEPH</name>
<feature type="region of interest" description="Disordered" evidence="2">
    <location>
        <begin position="61"/>
        <end position="81"/>
    </location>
</feature>
<dbReference type="EMBL" id="UGHH01000002">
    <property type="protein sequence ID" value="STO64775.1"/>
    <property type="molecule type" value="Genomic_DNA"/>
</dbReference>
<dbReference type="AlphaFoldDB" id="A0A377I2U7"/>
<dbReference type="RefSeq" id="WP_181874592.1">
    <property type="nucleotide sequence ID" value="NZ_UGHH01000002.1"/>
</dbReference>
<dbReference type="Proteomes" id="UP000254867">
    <property type="component" value="Unassembled WGS sequence"/>
</dbReference>
<feature type="region of interest" description="Disordered" evidence="2">
    <location>
        <begin position="107"/>
        <end position="126"/>
    </location>
</feature>
<feature type="compositionally biased region" description="Polar residues" evidence="2">
    <location>
        <begin position="65"/>
        <end position="81"/>
    </location>
</feature>